<dbReference type="AlphaFoldDB" id="A0A1V9FFM9"/>
<accession>A0A1V9FFM9</accession>
<protein>
    <recommendedName>
        <fullName evidence="16">TonB-dependent receptor</fullName>
    </recommendedName>
</protein>
<dbReference type="InterPro" id="IPR039426">
    <property type="entry name" value="TonB-dep_rcpt-like"/>
</dbReference>
<keyword evidence="15" id="KW-1185">Reference proteome</keyword>
<evidence type="ECO:0000256" key="3">
    <source>
        <dbReference type="ARBA" id="ARBA00022452"/>
    </source>
</evidence>
<reference evidence="14 15" key="1">
    <citation type="submission" date="2016-03" db="EMBL/GenBank/DDBJ databases">
        <title>Niastella vici sp. nov., isolated from farmland soil.</title>
        <authorList>
            <person name="Chen L."/>
            <person name="Wang D."/>
            <person name="Yang S."/>
            <person name="Wang G."/>
        </authorList>
    </citation>
    <scope>NUCLEOTIDE SEQUENCE [LARGE SCALE GENOMIC DNA]</scope>
    <source>
        <strain evidence="14 15">DJ57</strain>
    </source>
</reference>
<keyword evidence="9 10" id="KW-0998">Cell outer membrane</keyword>
<dbReference type="PANTHER" id="PTHR30069">
    <property type="entry name" value="TONB-DEPENDENT OUTER MEMBRANE RECEPTOR"/>
    <property type="match status" value="1"/>
</dbReference>
<dbReference type="OrthoDB" id="9764669at2"/>
<evidence type="ECO:0000256" key="1">
    <source>
        <dbReference type="ARBA" id="ARBA00004571"/>
    </source>
</evidence>
<evidence type="ECO:0000256" key="2">
    <source>
        <dbReference type="ARBA" id="ARBA00022448"/>
    </source>
</evidence>
<sequence length="756" mass="84391">MRTIFIKRTLCLLAMSTVTGTITYSQTDSAKLARLSLKDLLNVQITTASKTSQDLEMAPATAIVITREQIKSRGYQSLLDVLYDLPDMKVDDKVRSHLHNNFVMRGTPGQEKFIIMLDGMRISSPTNETMPILENYPVNLAEQIEIVLGPASALYGADAVSGVINLITKKSSSKKELKIDATSMAGSYGYTNNTLFIAKKLSDHASLTVSGQYSHNQGADYTKLYKDSLLNTEGYRTGTFNTIFGPMTPKTPVNSRIEMPLKAYNVYASLHIDEFSLSVFKNYAQTPTFYEENPSNAVYNKDVFMGQGINMASASYKKSFGKITSTSTLLASEYIMNPKSNYRNLFSGMEPAYKYSFGSLVKGEEQVDWKASEKFNLTGGVTYESYYSIPTSADLATPVDVSGDLHGTYIGTKTYYTPNGLDAKFYTLRYRNTGTYLQVQYAPVPTLNFTFGARHDVNSRYGSTLNPRAGVVYRPTSKTTIKALYGTAFLAPTTFDCYAYYGAFETGDSGRTFRSNFMHLPNPYLKPIISKNAEVSVSHYFTNNFNVTIDAYYTVLSGLHEFADDNKATHLYHNMFNGIPVGYVEVFVNQTRQVNYGGSVQLNYKHSIGGLCLNSYLSVSHTNGFDDYSRKDPNLPKVKLEFISPFMLHAGTDMIAGKFTCSPRLILMGRQNLTGITNDMAAVRKRQTIAGYALMNVSLRYNVFKKLAVFTNITNALNQHYKSVGFNMDLTKKNTELFHGQYEDPIRIMGGLNFTF</sequence>
<evidence type="ECO:0000256" key="4">
    <source>
        <dbReference type="ARBA" id="ARBA00022692"/>
    </source>
</evidence>
<dbReference type="InterPro" id="IPR012910">
    <property type="entry name" value="Plug_dom"/>
</dbReference>
<comment type="subcellular location">
    <subcellularLocation>
        <location evidence="1 10">Cell outer membrane</location>
        <topology evidence="1 10">Multi-pass membrane protein</topology>
    </subcellularLocation>
</comment>
<dbReference type="Proteomes" id="UP000192796">
    <property type="component" value="Unassembled WGS sequence"/>
</dbReference>
<comment type="caution">
    <text evidence="14">The sequence shown here is derived from an EMBL/GenBank/DDBJ whole genome shotgun (WGS) entry which is preliminary data.</text>
</comment>
<evidence type="ECO:0000313" key="15">
    <source>
        <dbReference type="Proteomes" id="UP000192796"/>
    </source>
</evidence>
<feature type="domain" description="TonB-dependent receptor plug" evidence="13">
    <location>
        <begin position="56"/>
        <end position="163"/>
    </location>
</feature>
<evidence type="ECO:0000256" key="5">
    <source>
        <dbReference type="ARBA" id="ARBA00022729"/>
    </source>
</evidence>
<dbReference type="GO" id="GO:0009279">
    <property type="term" value="C:cell outer membrane"/>
    <property type="evidence" value="ECO:0007669"/>
    <property type="project" value="UniProtKB-SubCell"/>
</dbReference>
<dbReference type="Gene3D" id="2.170.130.10">
    <property type="entry name" value="TonB-dependent receptor, plug domain"/>
    <property type="match status" value="1"/>
</dbReference>
<evidence type="ECO:0000256" key="11">
    <source>
        <dbReference type="RuleBase" id="RU003357"/>
    </source>
</evidence>
<keyword evidence="6 11" id="KW-0798">TonB box</keyword>
<name>A0A1V9FFM9_9BACT</name>
<dbReference type="InterPro" id="IPR036942">
    <property type="entry name" value="Beta-barrel_TonB_sf"/>
</dbReference>
<evidence type="ECO:0000313" key="14">
    <source>
        <dbReference type="EMBL" id="OQP57172.1"/>
    </source>
</evidence>
<dbReference type="InterPro" id="IPR037066">
    <property type="entry name" value="Plug_dom_sf"/>
</dbReference>
<feature type="domain" description="TonB-dependent receptor-like beta-barrel" evidence="12">
    <location>
        <begin position="304"/>
        <end position="715"/>
    </location>
</feature>
<keyword evidence="2 10" id="KW-0813">Transport</keyword>
<keyword evidence="5" id="KW-0732">Signal</keyword>
<evidence type="ECO:0000256" key="8">
    <source>
        <dbReference type="ARBA" id="ARBA00023170"/>
    </source>
</evidence>
<evidence type="ECO:0008006" key="16">
    <source>
        <dbReference type="Google" id="ProtNLM"/>
    </source>
</evidence>
<keyword evidence="4 10" id="KW-0812">Transmembrane</keyword>
<proteinExistence type="inferred from homology"/>
<evidence type="ECO:0000256" key="6">
    <source>
        <dbReference type="ARBA" id="ARBA00023077"/>
    </source>
</evidence>
<dbReference type="SUPFAM" id="SSF56935">
    <property type="entry name" value="Porins"/>
    <property type="match status" value="1"/>
</dbReference>
<dbReference type="Gene3D" id="2.40.170.20">
    <property type="entry name" value="TonB-dependent receptor, beta-barrel domain"/>
    <property type="match status" value="1"/>
</dbReference>
<keyword evidence="3 10" id="KW-1134">Transmembrane beta strand</keyword>
<dbReference type="PANTHER" id="PTHR30069:SF29">
    <property type="entry name" value="HEMOGLOBIN AND HEMOGLOBIN-HAPTOGLOBIN-BINDING PROTEIN 1-RELATED"/>
    <property type="match status" value="1"/>
</dbReference>
<dbReference type="EMBL" id="LVYD01000124">
    <property type="protein sequence ID" value="OQP57172.1"/>
    <property type="molecule type" value="Genomic_DNA"/>
</dbReference>
<evidence type="ECO:0000256" key="7">
    <source>
        <dbReference type="ARBA" id="ARBA00023136"/>
    </source>
</evidence>
<dbReference type="InterPro" id="IPR000531">
    <property type="entry name" value="Beta-barrel_TonB"/>
</dbReference>
<dbReference type="GO" id="GO:0044718">
    <property type="term" value="P:siderophore transmembrane transport"/>
    <property type="evidence" value="ECO:0007669"/>
    <property type="project" value="TreeGrafter"/>
</dbReference>
<comment type="similarity">
    <text evidence="10 11">Belongs to the TonB-dependent receptor family.</text>
</comment>
<dbReference type="Pfam" id="PF00593">
    <property type="entry name" value="TonB_dep_Rec_b-barrel"/>
    <property type="match status" value="1"/>
</dbReference>
<gene>
    <name evidence="14" type="ORF">A3860_11455</name>
</gene>
<dbReference type="Pfam" id="PF07715">
    <property type="entry name" value="Plug"/>
    <property type="match status" value="1"/>
</dbReference>
<dbReference type="GO" id="GO:0015344">
    <property type="term" value="F:siderophore uptake transmembrane transporter activity"/>
    <property type="evidence" value="ECO:0007669"/>
    <property type="project" value="TreeGrafter"/>
</dbReference>
<evidence type="ECO:0000259" key="12">
    <source>
        <dbReference type="Pfam" id="PF00593"/>
    </source>
</evidence>
<keyword evidence="7 10" id="KW-0472">Membrane</keyword>
<evidence type="ECO:0000256" key="10">
    <source>
        <dbReference type="PROSITE-ProRule" id="PRU01360"/>
    </source>
</evidence>
<dbReference type="RefSeq" id="WP_158085503.1">
    <property type="nucleotide sequence ID" value="NZ_LVYD01000124.1"/>
</dbReference>
<evidence type="ECO:0000256" key="9">
    <source>
        <dbReference type="ARBA" id="ARBA00023237"/>
    </source>
</evidence>
<keyword evidence="8" id="KW-0675">Receptor</keyword>
<dbReference type="STRING" id="1703345.A3860_11455"/>
<organism evidence="14 15">
    <name type="scientific">Niastella vici</name>
    <dbReference type="NCBI Taxonomy" id="1703345"/>
    <lineage>
        <taxon>Bacteria</taxon>
        <taxon>Pseudomonadati</taxon>
        <taxon>Bacteroidota</taxon>
        <taxon>Chitinophagia</taxon>
        <taxon>Chitinophagales</taxon>
        <taxon>Chitinophagaceae</taxon>
        <taxon>Niastella</taxon>
    </lineage>
</organism>
<evidence type="ECO:0000259" key="13">
    <source>
        <dbReference type="Pfam" id="PF07715"/>
    </source>
</evidence>
<dbReference type="PROSITE" id="PS52016">
    <property type="entry name" value="TONB_DEPENDENT_REC_3"/>
    <property type="match status" value="1"/>
</dbReference>